<dbReference type="InterPro" id="IPR057207">
    <property type="entry name" value="FBXL15_LRR"/>
</dbReference>
<dbReference type="Pfam" id="PF25372">
    <property type="entry name" value="DUF7885"/>
    <property type="match status" value="1"/>
</dbReference>
<dbReference type="PROSITE" id="PS00600">
    <property type="entry name" value="AA_TRANSFER_CLASS_3"/>
    <property type="match status" value="1"/>
</dbReference>
<reference evidence="10" key="1">
    <citation type="submission" date="2020-06" db="EMBL/GenBank/DDBJ databases">
        <authorList>
            <person name="Li T."/>
            <person name="Hu X."/>
            <person name="Zhang T."/>
            <person name="Song X."/>
            <person name="Zhang H."/>
            <person name="Dai N."/>
            <person name="Sheng W."/>
            <person name="Hou X."/>
            <person name="Wei L."/>
        </authorList>
    </citation>
    <scope>NUCLEOTIDE SEQUENCE</scope>
    <source>
        <strain evidence="10">KEN8</strain>
        <tissue evidence="10">Leaf</tissue>
    </source>
</reference>
<dbReference type="InterPro" id="IPR032675">
    <property type="entry name" value="LRR_dom_sf"/>
</dbReference>
<dbReference type="CDD" id="cd22159">
    <property type="entry name" value="F-box_AtTIR1-like"/>
    <property type="match status" value="1"/>
</dbReference>
<dbReference type="AlphaFoldDB" id="A0AAW2NFB2"/>
<dbReference type="SUPFAM" id="SSF52047">
    <property type="entry name" value="RNI-like"/>
    <property type="match status" value="1"/>
</dbReference>
<dbReference type="Gene3D" id="3.40.640.10">
    <property type="entry name" value="Type I PLP-dependent aspartate aminotransferase-like (Major domain)"/>
    <property type="match status" value="1"/>
</dbReference>
<sequence>MDNLPEQVAWDILGRIKRTVDKNSVSLTCKRLHELDNEQRKCIRVGCGLNPANEALVSLCNRFQNLEKVEISYSGWMSKLGKQLDDRGLYNLSLIFTPRISGFGILSVVVGCKNLNLLHLNRCLNITSMEWLEYLGKLQTLEDLCIKNCRAIGEGDLIKLGPSWQKLKRLQFEVDANYRYMKVYDRLAVDQWQTQWIPCDSMIELKLVNGIISPGRGLACVLGKCSNLEKIHLDMCVGVKDSDITGLARNSSNLRSISLRVPSDFSLPLLMNNPIRLTDECLEALAQNCTHLESVRLSFSDGEFPSFSSFTLHGILTLVQNCPIRELALDHVYSFNDVGMEALCSAEYLQMLELSRCQEITDEGLQLVAQFPKLCVLKLSKCLGVTNDGLKPLVGSHKLKLLAVDDCPQISERGVHGAADSVTFKQDLSWMNYENMVVDNTMYDINERAGDFNVFETPLAPQPPPTTPAARLRSSLFVLPRMSCSALFTLNTFLSPALHRSLTLKPSKCYTAPTACVNVDTSAHQKPSVHLKTSEEIIADEKKFIVGTYARAPVVLSSGKGCKLYDVEGREYLDLTSGIAVSALGHGDPDWVRAVTQHADVLTHVSNIYYSVPQVELAKRLVAVSFADRVFFCNSGTEANEAAIKFSRKFQRLSRPDDTNVPVEFIAFKNCFHGRTMGALALTSKEHYRSPFEPIMPGVTFLEYGNVQAAVEMIQSGKIAAVFVEPIQGEGGVYSATKEFLQSLRTACDDAGCLLVFDEVQCGLGRTGYLWAHEAYGVFPDIMTLAKPLAGGLPIGAALVTERVAKAINPGEHGSTFAGGNSHVNEIRGLGLIIGIELDVSASPFVDACRKSGLLILTAGKGNVIRIVPPLIVSKQELGLAVKIMVDCLPVLDEASSK</sequence>
<evidence type="ECO:0000256" key="6">
    <source>
        <dbReference type="ARBA" id="ARBA00022679"/>
    </source>
</evidence>
<dbReference type="InterPro" id="IPR049704">
    <property type="entry name" value="Aminotrans_3_PPA_site"/>
</dbReference>
<comment type="caution">
    <text evidence="10">The sequence shown here is derived from an EMBL/GenBank/DDBJ whole genome shotgun (WGS) entry which is preliminary data.</text>
</comment>
<dbReference type="SUPFAM" id="SSF53383">
    <property type="entry name" value="PLP-dependent transferases"/>
    <property type="match status" value="1"/>
</dbReference>
<dbReference type="GO" id="GO:0030170">
    <property type="term" value="F:pyridoxal phosphate binding"/>
    <property type="evidence" value="ECO:0007669"/>
    <property type="project" value="InterPro"/>
</dbReference>
<gene>
    <name evidence="10" type="ORF">Scaly_1877700</name>
</gene>
<dbReference type="Pfam" id="PF00202">
    <property type="entry name" value="Aminotran_3"/>
    <property type="match status" value="2"/>
</dbReference>
<accession>A0AAW2NFB2</accession>
<keyword evidence="6" id="KW-0808">Transferase</keyword>
<name>A0AAW2NFB2_9LAMI</name>
<dbReference type="SMART" id="SM00367">
    <property type="entry name" value="LRR_CC"/>
    <property type="match status" value="4"/>
</dbReference>
<evidence type="ECO:0000259" key="9">
    <source>
        <dbReference type="Pfam" id="PF25372"/>
    </source>
</evidence>
<organism evidence="10">
    <name type="scientific">Sesamum calycinum</name>
    <dbReference type="NCBI Taxonomy" id="2727403"/>
    <lineage>
        <taxon>Eukaryota</taxon>
        <taxon>Viridiplantae</taxon>
        <taxon>Streptophyta</taxon>
        <taxon>Embryophyta</taxon>
        <taxon>Tracheophyta</taxon>
        <taxon>Spermatophyta</taxon>
        <taxon>Magnoliopsida</taxon>
        <taxon>eudicotyledons</taxon>
        <taxon>Gunneridae</taxon>
        <taxon>Pentapetalae</taxon>
        <taxon>asterids</taxon>
        <taxon>lamiids</taxon>
        <taxon>Lamiales</taxon>
        <taxon>Pedaliaceae</taxon>
        <taxon>Sesamum</taxon>
    </lineage>
</organism>
<evidence type="ECO:0000256" key="3">
    <source>
        <dbReference type="ARBA" id="ARBA00008954"/>
    </source>
</evidence>
<proteinExistence type="inferred from homology"/>
<comment type="catalytic activity">
    <reaction evidence="1">
        <text>glyoxylate + L-alanine = glycine + pyruvate</text>
        <dbReference type="Rhea" id="RHEA:24248"/>
        <dbReference type="ChEBI" id="CHEBI:15361"/>
        <dbReference type="ChEBI" id="CHEBI:36655"/>
        <dbReference type="ChEBI" id="CHEBI:57305"/>
        <dbReference type="ChEBI" id="CHEBI:57972"/>
        <dbReference type="EC" id="2.6.1.44"/>
    </reaction>
</comment>
<dbReference type="GO" id="GO:0042802">
    <property type="term" value="F:identical protein binding"/>
    <property type="evidence" value="ECO:0007669"/>
    <property type="project" value="TreeGrafter"/>
</dbReference>
<dbReference type="EMBL" id="JACGWM010000011">
    <property type="protein sequence ID" value="KAL0342151.1"/>
    <property type="molecule type" value="Genomic_DNA"/>
</dbReference>
<feature type="domain" description="F-box/LRR-repeat protein 15-like leucin rich repeat" evidence="9">
    <location>
        <begin position="325"/>
        <end position="428"/>
    </location>
</feature>
<dbReference type="GO" id="GO:0009853">
    <property type="term" value="P:photorespiration"/>
    <property type="evidence" value="ECO:0007669"/>
    <property type="project" value="UniProtKB-KW"/>
</dbReference>
<keyword evidence="7" id="KW-0663">Pyridoxal phosphate</keyword>
<dbReference type="FunFam" id="3.80.10.10:FF:000690">
    <property type="entry name" value="F-box/LRR-repeat protein 14"/>
    <property type="match status" value="1"/>
</dbReference>
<dbReference type="InterPro" id="IPR006553">
    <property type="entry name" value="Leu-rich_rpt_Cys-con_subtyp"/>
</dbReference>
<dbReference type="GO" id="GO:0008453">
    <property type="term" value="F:alanine-glyoxylate transaminase activity"/>
    <property type="evidence" value="ECO:0007669"/>
    <property type="project" value="UniProtKB-EC"/>
</dbReference>
<dbReference type="InterPro" id="IPR015421">
    <property type="entry name" value="PyrdxlP-dep_Trfase_major"/>
</dbReference>
<keyword evidence="5 10" id="KW-0032">Aminotransferase</keyword>
<comment type="similarity">
    <text evidence="3">Belongs to the class-III pyridoxal-phosphate-dependent aminotransferase family.</text>
</comment>
<protein>
    <recommendedName>
        <fullName evidence="4">alanine--glyoxylate transaminase</fullName>
        <ecNumber evidence="4">2.6.1.44</ecNumber>
    </recommendedName>
</protein>
<evidence type="ECO:0000256" key="1">
    <source>
        <dbReference type="ARBA" id="ARBA00001781"/>
    </source>
</evidence>
<dbReference type="InterPro" id="IPR050103">
    <property type="entry name" value="Class-III_PLP-dep_AT"/>
</dbReference>
<dbReference type="InterPro" id="IPR005814">
    <property type="entry name" value="Aminotrans_3"/>
</dbReference>
<comment type="cofactor">
    <cofactor evidence="2">
        <name>pyridoxal 5'-phosphate</name>
        <dbReference type="ChEBI" id="CHEBI:597326"/>
    </cofactor>
</comment>
<dbReference type="Gene3D" id="3.90.1150.10">
    <property type="entry name" value="Aspartate Aminotransferase, domain 1"/>
    <property type="match status" value="2"/>
</dbReference>
<keyword evidence="8" id="KW-0601">Photorespiration</keyword>
<reference evidence="10" key="2">
    <citation type="journal article" date="2024" name="Plant">
        <title>Genomic evolution and insights into agronomic trait innovations of Sesamum species.</title>
        <authorList>
            <person name="Miao H."/>
            <person name="Wang L."/>
            <person name="Qu L."/>
            <person name="Liu H."/>
            <person name="Sun Y."/>
            <person name="Le M."/>
            <person name="Wang Q."/>
            <person name="Wei S."/>
            <person name="Zheng Y."/>
            <person name="Lin W."/>
            <person name="Duan Y."/>
            <person name="Cao H."/>
            <person name="Xiong S."/>
            <person name="Wang X."/>
            <person name="Wei L."/>
            <person name="Li C."/>
            <person name="Ma Q."/>
            <person name="Ju M."/>
            <person name="Zhao R."/>
            <person name="Li G."/>
            <person name="Mu C."/>
            <person name="Tian Q."/>
            <person name="Mei H."/>
            <person name="Zhang T."/>
            <person name="Gao T."/>
            <person name="Zhang H."/>
        </authorList>
    </citation>
    <scope>NUCLEOTIDE SEQUENCE</scope>
    <source>
        <strain evidence="10">KEN8</strain>
    </source>
</reference>
<evidence type="ECO:0000256" key="8">
    <source>
        <dbReference type="ARBA" id="ARBA00023238"/>
    </source>
</evidence>
<evidence type="ECO:0000256" key="5">
    <source>
        <dbReference type="ARBA" id="ARBA00022576"/>
    </source>
</evidence>
<dbReference type="CDD" id="cd00610">
    <property type="entry name" value="OAT_like"/>
    <property type="match status" value="1"/>
</dbReference>
<dbReference type="Gene3D" id="3.80.10.10">
    <property type="entry name" value="Ribonuclease Inhibitor"/>
    <property type="match status" value="2"/>
</dbReference>
<dbReference type="PANTHER" id="PTHR11986">
    <property type="entry name" value="AMINOTRANSFERASE CLASS III"/>
    <property type="match status" value="1"/>
</dbReference>
<evidence type="ECO:0000256" key="2">
    <source>
        <dbReference type="ARBA" id="ARBA00001933"/>
    </source>
</evidence>
<evidence type="ECO:0000313" key="10">
    <source>
        <dbReference type="EMBL" id="KAL0342151.1"/>
    </source>
</evidence>
<dbReference type="InterPro" id="IPR015424">
    <property type="entry name" value="PyrdxlP-dep_Trfase"/>
</dbReference>
<evidence type="ECO:0000256" key="4">
    <source>
        <dbReference type="ARBA" id="ARBA00013049"/>
    </source>
</evidence>
<dbReference type="GO" id="GO:0009570">
    <property type="term" value="C:chloroplast stroma"/>
    <property type="evidence" value="ECO:0007669"/>
    <property type="project" value="TreeGrafter"/>
</dbReference>
<dbReference type="PANTHER" id="PTHR11986:SF79">
    <property type="entry name" value="ACETYLORNITHINE AMINOTRANSFERASE, MITOCHONDRIAL"/>
    <property type="match status" value="1"/>
</dbReference>
<dbReference type="FunFam" id="3.40.640.10:FF:000004">
    <property type="entry name" value="Acetylornithine aminotransferase"/>
    <property type="match status" value="1"/>
</dbReference>
<dbReference type="InterPro" id="IPR015422">
    <property type="entry name" value="PyrdxlP-dep_Trfase_small"/>
</dbReference>
<dbReference type="EC" id="2.6.1.44" evidence="4"/>
<evidence type="ECO:0000256" key="7">
    <source>
        <dbReference type="ARBA" id="ARBA00022898"/>
    </source>
</evidence>